<dbReference type="InterPro" id="IPR011990">
    <property type="entry name" value="TPR-like_helical_dom_sf"/>
</dbReference>
<feature type="transmembrane region" description="Helical" evidence="3">
    <location>
        <begin position="80"/>
        <end position="100"/>
    </location>
</feature>
<dbReference type="EMBL" id="JFKC01000002">
    <property type="protein sequence ID" value="OSQ52418.1"/>
    <property type="molecule type" value="Genomic_DNA"/>
</dbReference>
<dbReference type="GO" id="GO:0000160">
    <property type="term" value="P:phosphorelay signal transduction system"/>
    <property type="evidence" value="ECO:0007669"/>
    <property type="project" value="InterPro"/>
</dbReference>
<keyword evidence="3" id="KW-0812">Transmembrane</keyword>
<dbReference type="Proteomes" id="UP000193926">
    <property type="component" value="Unassembled WGS sequence"/>
</dbReference>
<evidence type="ECO:0000256" key="2">
    <source>
        <dbReference type="PROSITE-ProRule" id="PRU01091"/>
    </source>
</evidence>
<dbReference type="SMART" id="SM00862">
    <property type="entry name" value="Trans_reg_C"/>
    <property type="match status" value="1"/>
</dbReference>
<evidence type="ECO:0000256" key="3">
    <source>
        <dbReference type="SAM" id="Phobius"/>
    </source>
</evidence>
<dbReference type="STRING" id="1123756.MGEO_03235"/>
<dbReference type="Gene3D" id="1.25.40.10">
    <property type="entry name" value="Tetratricopeptide repeat domain"/>
    <property type="match status" value="1"/>
</dbReference>
<comment type="caution">
    <text evidence="5">The sequence shown here is derived from an EMBL/GenBank/DDBJ whole genome shotgun (WGS) entry which is preliminary data.</text>
</comment>
<protein>
    <recommendedName>
        <fullName evidence="4">OmpR/PhoB-type domain-containing protein</fullName>
    </recommendedName>
</protein>
<dbReference type="Gene3D" id="1.10.10.10">
    <property type="entry name" value="Winged helix-like DNA-binding domain superfamily/Winged helix DNA-binding domain"/>
    <property type="match status" value="1"/>
</dbReference>
<reference evidence="5 6" key="1">
    <citation type="submission" date="2014-03" db="EMBL/GenBank/DDBJ databases">
        <title>The draft genome sequence of Marivita geojedonensis KCTC 23882.</title>
        <authorList>
            <person name="Lai Q."/>
            <person name="Shao Z."/>
        </authorList>
    </citation>
    <scope>NUCLEOTIDE SEQUENCE [LARGE SCALE GENOMIC DNA]</scope>
    <source>
        <strain evidence="5 6">DPG-138</strain>
    </source>
</reference>
<keyword evidence="3" id="KW-0472">Membrane</keyword>
<dbReference type="SUPFAM" id="SSF46894">
    <property type="entry name" value="C-terminal effector domain of the bipartite response regulators"/>
    <property type="match status" value="1"/>
</dbReference>
<name>A0A1X4NP21_9RHOB</name>
<dbReference type="InterPro" id="IPR019734">
    <property type="entry name" value="TPR_rpt"/>
</dbReference>
<dbReference type="InterPro" id="IPR016032">
    <property type="entry name" value="Sig_transdc_resp-reg_C-effctor"/>
</dbReference>
<evidence type="ECO:0000259" key="4">
    <source>
        <dbReference type="PROSITE" id="PS51755"/>
    </source>
</evidence>
<dbReference type="SMART" id="SM00028">
    <property type="entry name" value="TPR"/>
    <property type="match status" value="2"/>
</dbReference>
<accession>A0A1X4NP21</accession>
<dbReference type="Pfam" id="PF00486">
    <property type="entry name" value="Trans_reg_C"/>
    <property type="match status" value="1"/>
</dbReference>
<evidence type="ECO:0000313" key="5">
    <source>
        <dbReference type="EMBL" id="OSQ52418.1"/>
    </source>
</evidence>
<dbReference type="InterPro" id="IPR001867">
    <property type="entry name" value="OmpR/PhoB-type_DNA-bd"/>
</dbReference>
<evidence type="ECO:0000256" key="1">
    <source>
        <dbReference type="ARBA" id="ARBA00023125"/>
    </source>
</evidence>
<dbReference type="PROSITE" id="PS51755">
    <property type="entry name" value="OMPR_PHOB"/>
    <property type="match status" value="1"/>
</dbReference>
<dbReference type="GO" id="GO:0003677">
    <property type="term" value="F:DNA binding"/>
    <property type="evidence" value="ECO:0007669"/>
    <property type="project" value="UniProtKB-UniRule"/>
</dbReference>
<dbReference type="OrthoDB" id="54411at2"/>
<sequence length="511" mass="56140">MLAVLLAEQGRILSKDRLSDLIWPDTVATDESIARCISDIRKALGDDGHDIVQTFPKQGYRINVTRSEAAVKASPAPRRMAVLASVGALAALVLLAVYVFNARPQEAGSEIAGVTPTELREAVAIIPFSASNETDRFLAAGLSDDLEIHLAEMSGIKIVAQVQSDGVENTTPNLLDTARLLDARYLVHGSVRQLEDNVSLSVRLIDGIDGSTIWADRHEGSRAGLMTFRDDLPEALLAAMSVTLSERDRQRLALTDTEDPEAFEEVMHARREISTFTYEGSLAAERHLLRAVAGDPAYARAYAELASAYAIRLENDWSVISDADSEKAFFFAERALELDPGLWFAHYALGRLHSVAPGGDTEAALTHLREAMSLQPDNDDPRAYFAIVLAMSGDLEDGLAIFDGIMATHPQPPFWYHLGQANILQHLGRNVEAETAILRCLEQMPNSPYCLRLQIAILARLGRLDDAEWAIAEYAILGHDVSLEAMMKSALETDVRMKEYLRESYELAGIE</sequence>
<dbReference type="SUPFAM" id="SSF48452">
    <property type="entry name" value="TPR-like"/>
    <property type="match status" value="1"/>
</dbReference>
<organism evidence="5 6">
    <name type="scientific">Marivita geojedonensis</name>
    <dbReference type="NCBI Taxonomy" id="1123756"/>
    <lineage>
        <taxon>Bacteria</taxon>
        <taxon>Pseudomonadati</taxon>
        <taxon>Pseudomonadota</taxon>
        <taxon>Alphaproteobacteria</taxon>
        <taxon>Rhodobacterales</taxon>
        <taxon>Roseobacteraceae</taxon>
        <taxon>Marivita</taxon>
    </lineage>
</organism>
<gene>
    <name evidence="5" type="ORF">MGEO_03235</name>
</gene>
<feature type="DNA-binding region" description="OmpR/PhoB-type" evidence="2">
    <location>
        <begin position="1"/>
        <end position="64"/>
    </location>
</feature>
<dbReference type="InterPro" id="IPR036388">
    <property type="entry name" value="WH-like_DNA-bd_sf"/>
</dbReference>
<keyword evidence="6" id="KW-1185">Reference proteome</keyword>
<evidence type="ECO:0000313" key="6">
    <source>
        <dbReference type="Proteomes" id="UP000193926"/>
    </source>
</evidence>
<dbReference type="AlphaFoldDB" id="A0A1X4NP21"/>
<dbReference type="GO" id="GO:0006355">
    <property type="term" value="P:regulation of DNA-templated transcription"/>
    <property type="evidence" value="ECO:0007669"/>
    <property type="project" value="InterPro"/>
</dbReference>
<dbReference type="Pfam" id="PF14559">
    <property type="entry name" value="TPR_19"/>
    <property type="match status" value="1"/>
</dbReference>
<keyword evidence="1 2" id="KW-0238">DNA-binding</keyword>
<keyword evidence="3" id="KW-1133">Transmembrane helix</keyword>
<proteinExistence type="predicted"/>
<feature type="domain" description="OmpR/PhoB-type" evidence="4">
    <location>
        <begin position="1"/>
        <end position="64"/>
    </location>
</feature>